<evidence type="ECO:0000256" key="1">
    <source>
        <dbReference type="ARBA" id="ARBA00001933"/>
    </source>
</evidence>
<dbReference type="VEuPathDB" id="FungiDB:CC77DRAFT_1020056"/>
<comment type="caution">
    <text evidence="7">The sequence shown here is derived from an EMBL/GenBank/DDBJ whole genome shotgun (WGS) entry which is preliminary data.</text>
</comment>
<protein>
    <submittedName>
        <fullName evidence="7">Uncharacterized protein</fullName>
    </submittedName>
</protein>
<sequence>MASYGFPLTASSLVGKLCVTKIPIEVNGHIQCTYSPEVAEWGAPHFVKDPYLRVHGLAPALNYGQQIFEGMKAFRTPTGSIRLFRPEMNAVRFAHSASFVAIPPVPEALFLRAVHLAVGLNSEFVPPYDSRGSALYIRPIAFASSATVNLAPADHFTFCVFVMPVAPLSTGAGQGLRALVVEDVDRAAPKGTGSAKVGGNYAPIVTTMQRAKADGYGLTLHLDSATHTMVDEFSASGFIGVRVGAGKTTMVVPDSPTILRSITVDSMCRIAESFGWQVQRRAVSFTELAELSEAFAVGTAFILTPVRTITRPCTHTCIEYTADYRSSASAYTRLLETLQGIQQGWLDDAWGWTEEVQDPSSDEFITDTVQARR</sequence>
<dbReference type="Proteomes" id="UP000291422">
    <property type="component" value="Unassembled WGS sequence"/>
</dbReference>
<dbReference type="Gene3D" id="3.30.470.10">
    <property type="match status" value="1"/>
</dbReference>
<proteinExistence type="inferred from homology"/>
<dbReference type="InterPro" id="IPR005786">
    <property type="entry name" value="B_amino_transII"/>
</dbReference>
<dbReference type="InterPro" id="IPR001544">
    <property type="entry name" value="Aminotrans_IV"/>
</dbReference>
<keyword evidence="4" id="KW-0808">Transferase</keyword>
<dbReference type="InterPro" id="IPR043131">
    <property type="entry name" value="BCAT-like_N"/>
</dbReference>
<comment type="similarity">
    <text evidence="2">Belongs to the class-IV pyridoxal-phosphate-dependent aminotransferase family.</text>
</comment>
<dbReference type="GO" id="GO:0004084">
    <property type="term" value="F:branched-chain-amino-acid transaminase activity"/>
    <property type="evidence" value="ECO:0007669"/>
    <property type="project" value="InterPro"/>
</dbReference>
<dbReference type="EMBL" id="PDXD01000081">
    <property type="protein sequence ID" value="RYN63888.1"/>
    <property type="molecule type" value="Genomic_DNA"/>
</dbReference>
<dbReference type="GO" id="GO:0009081">
    <property type="term" value="P:branched-chain amino acid metabolic process"/>
    <property type="evidence" value="ECO:0007669"/>
    <property type="project" value="InterPro"/>
</dbReference>
<keyword evidence="5" id="KW-0663">Pyridoxal phosphate</keyword>
<dbReference type="Pfam" id="PF01063">
    <property type="entry name" value="Aminotran_4"/>
    <property type="match status" value="1"/>
</dbReference>
<dbReference type="InterPro" id="IPR036038">
    <property type="entry name" value="Aminotransferase-like"/>
</dbReference>
<evidence type="ECO:0000256" key="6">
    <source>
        <dbReference type="PIRSR" id="PIRSR006468-1"/>
    </source>
</evidence>
<evidence type="ECO:0000256" key="3">
    <source>
        <dbReference type="ARBA" id="ARBA00022576"/>
    </source>
</evidence>
<reference evidence="8" key="1">
    <citation type="journal article" date="2019" name="bioRxiv">
        <title>Genomics, evolutionary history and diagnostics of the Alternaria alternata species group including apple and Asian pear pathotypes.</title>
        <authorList>
            <person name="Armitage A.D."/>
            <person name="Cockerton H.M."/>
            <person name="Sreenivasaprasad S."/>
            <person name="Woodhall J.W."/>
            <person name="Lane C.R."/>
            <person name="Harrison R.J."/>
            <person name="Clarkson J.P."/>
        </authorList>
    </citation>
    <scope>NUCLEOTIDE SEQUENCE [LARGE SCALE GENOMIC DNA]</scope>
    <source>
        <strain evidence="8">FERA 1177</strain>
    </source>
</reference>
<evidence type="ECO:0000256" key="2">
    <source>
        <dbReference type="ARBA" id="ARBA00009320"/>
    </source>
</evidence>
<name>A0A4Q4MZZ5_ALTAL</name>
<evidence type="ECO:0000313" key="8">
    <source>
        <dbReference type="Proteomes" id="UP000291422"/>
    </source>
</evidence>
<dbReference type="PANTHER" id="PTHR42825:SF2">
    <property type="entry name" value="BRANCHED-CHAIN-AMINO-ACID AMINOTRANSFERASE 3, CHLOROPLASTIC-RELATED"/>
    <property type="match status" value="1"/>
</dbReference>
<dbReference type="AlphaFoldDB" id="A0A4Q4MZZ5"/>
<dbReference type="Gene3D" id="3.20.10.10">
    <property type="entry name" value="D-amino Acid Aminotransferase, subunit A, domain 2"/>
    <property type="match status" value="1"/>
</dbReference>
<evidence type="ECO:0000256" key="5">
    <source>
        <dbReference type="ARBA" id="ARBA00022898"/>
    </source>
</evidence>
<keyword evidence="3" id="KW-0032">Aminotransferase</keyword>
<accession>A0A4Q4MZZ5</accession>
<evidence type="ECO:0000313" key="7">
    <source>
        <dbReference type="EMBL" id="RYN63888.1"/>
    </source>
</evidence>
<gene>
    <name evidence="7" type="ORF">AA0117_g12674</name>
</gene>
<comment type="cofactor">
    <cofactor evidence="1">
        <name>pyridoxal 5'-phosphate</name>
        <dbReference type="ChEBI" id="CHEBI:597326"/>
    </cofactor>
</comment>
<dbReference type="PANTHER" id="PTHR42825">
    <property type="entry name" value="AMINO ACID AMINOTRANSFERASE"/>
    <property type="match status" value="1"/>
</dbReference>
<dbReference type="SUPFAM" id="SSF56752">
    <property type="entry name" value="D-aminoacid aminotransferase-like PLP-dependent enzymes"/>
    <property type="match status" value="1"/>
</dbReference>
<evidence type="ECO:0000256" key="4">
    <source>
        <dbReference type="ARBA" id="ARBA00022679"/>
    </source>
</evidence>
<organism evidence="7 8">
    <name type="scientific">Alternaria alternata</name>
    <name type="common">Alternaria rot fungus</name>
    <name type="synonym">Torula alternata</name>
    <dbReference type="NCBI Taxonomy" id="5599"/>
    <lineage>
        <taxon>Eukaryota</taxon>
        <taxon>Fungi</taxon>
        <taxon>Dikarya</taxon>
        <taxon>Ascomycota</taxon>
        <taxon>Pezizomycotina</taxon>
        <taxon>Dothideomycetes</taxon>
        <taxon>Pleosporomycetidae</taxon>
        <taxon>Pleosporales</taxon>
        <taxon>Pleosporineae</taxon>
        <taxon>Pleosporaceae</taxon>
        <taxon>Alternaria</taxon>
        <taxon>Alternaria sect. Alternaria</taxon>
        <taxon>Alternaria alternata complex</taxon>
    </lineage>
</organism>
<feature type="modified residue" description="N6-(pyridoxal phosphate)lysine" evidence="6">
    <location>
        <position position="196"/>
    </location>
</feature>
<dbReference type="InterPro" id="IPR043132">
    <property type="entry name" value="BCAT-like_C"/>
</dbReference>
<dbReference type="PIRSF" id="PIRSF006468">
    <property type="entry name" value="BCAT1"/>
    <property type="match status" value="1"/>
</dbReference>